<dbReference type="STRING" id="504798.SAMN05421871_108201"/>
<dbReference type="Gene3D" id="3.10.180.10">
    <property type="entry name" value="2,3-Dihydroxybiphenyl 1,2-Dioxygenase, domain 1"/>
    <property type="match status" value="1"/>
</dbReference>
<organism evidence="2 3">
    <name type="scientific">Actinokineospora alba</name>
    <dbReference type="NCBI Taxonomy" id="504798"/>
    <lineage>
        <taxon>Bacteria</taxon>
        <taxon>Bacillati</taxon>
        <taxon>Actinomycetota</taxon>
        <taxon>Actinomycetes</taxon>
        <taxon>Pseudonocardiales</taxon>
        <taxon>Pseudonocardiaceae</taxon>
        <taxon>Actinokineospora</taxon>
    </lineage>
</organism>
<name>A0A1H0ID02_9PSEU</name>
<protein>
    <recommendedName>
        <fullName evidence="1">VOC domain-containing protein</fullName>
    </recommendedName>
</protein>
<dbReference type="InterPro" id="IPR029068">
    <property type="entry name" value="Glyas_Bleomycin-R_OHBP_Dase"/>
</dbReference>
<feature type="domain" description="VOC" evidence="1">
    <location>
        <begin position="7"/>
        <end position="122"/>
    </location>
</feature>
<sequence length="124" mass="13453">MPAMTIHLGGTTIDCENPRALAEFWAAAMDYKISEDYGGEFVMLLPEGGTLGEVPYLGLQRVPEKRDGKNRAHLDFHTEDRLAEVERLVGLGASVLGEEKMPGLTWSVLADPEGNEFCVASTSG</sequence>
<dbReference type="PANTHER" id="PTHR35908:SF1">
    <property type="entry name" value="CONSERVED PROTEIN"/>
    <property type="match status" value="1"/>
</dbReference>
<gene>
    <name evidence="2" type="ORF">SAMN05192558_102502</name>
</gene>
<keyword evidence="3" id="KW-1185">Reference proteome</keyword>
<dbReference type="EMBL" id="FNJB01000002">
    <property type="protein sequence ID" value="SDO29140.1"/>
    <property type="molecule type" value="Genomic_DNA"/>
</dbReference>
<proteinExistence type="predicted"/>
<reference evidence="3" key="1">
    <citation type="submission" date="2016-10" db="EMBL/GenBank/DDBJ databases">
        <authorList>
            <person name="Varghese N."/>
            <person name="Submissions S."/>
        </authorList>
    </citation>
    <scope>NUCLEOTIDE SEQUENCE [LARGE SCALE GENOMIC DNA]</scope>
    <source>
        <strain evidence="3">IBRC-M 10655</strain>
    </source>
</reference>
<dbReference type="SUPFAM" id="SSF54593">
    <property type="entry name" value="Glyoxalase/Bleomycin resistance protein/Dihydroxybiphenyl dioxygenase"/>
    <property type="match status" value="1"/>
</dbReference>
<evidence type="ECO:0000313" key="2">
    <source>
        <dbReference type="EMBL" id="SDO29140.1"/>
    </source>
</evidence>
<dbReference type="PANTHER" id="PTHR35908">
    <property type="entry name" value="HYPOTHETICAL FUSION PROTEIN"/>
    <property type="match status" value="1"/>
</dbReference>
<accession>A0A1H0ID02</accession>
<dbReference type="AlphaFoldDB" id="A0A1H0ID02"/>
<dbReference type="Pfam" id="PF18029">
    <property type="entry name" value="Glyoxalase_6"/>
    <property type="match status" value="1"/>
</dbReference>
<dbReference type="PROSITE" id="PS51819">
    <property type="entry name" value="VOC"/>
    <property type="match status" value="1"/>
</dbReference>
<evidence type="ECO:0000259" key="1">
    <source>
        <dbReference type="PROSITE" id="PS51819"/>
    </source>
</evidence>
<dbReference type="CDD" id="cd06587">
    <property type="entry name" value="VOC"/>
    <property type="match status" value="1"/>
</dbReference>
<dbReference type="InterPro" id="IPR041581">
    <property type="entry name" value="Glyoxalase_6"/>
</dbReference>
<dbReference type="InterPro" id="IPR037523">
    <property type="entry name" value="VOC_core"/>
</dbReference>
<dbReference type="Proteomes" id="UP000199651">
    <property type="component" value="Unassembled WGS sequence"/>
</dbReference>
<evidence type="ECO:0000313" key="3">
    <source>
        <dbReference type="Proteomes" id="UP000199651"/>
    </source>
</evidence>